<keyword evidence="1" id="KW-0175">Coiled coil</keyword>
<dbReference type="PANTHER" id="PTHR21538">
    <property type="entry name" value="ANILLIN/RHOTEKIN RTKN"/>
    <property type="match status" value="1"/>
</dbReference>
<dbReference type="PROSITE" id="PS51860">
    <property type="entry name" value="REM_1"/>
    <property type="match status" value="1"/>
</dbReference>
<dbReference type="PROSITE" id="PS50003">
    <property type="entry name" value="PH_DOMAIN"/>
    <property type="match status" value="1"/>
</dbReference>
<feature type="domain" description="PH" evidence="2">
    <location>
        <begin position="304"/>
        <end position="411"/>
    </location>
</feature>
<dbReference type="Ensembl" id="ENSPNAT00000037877.2">
    <property type="protein sequence ID" value="ENSPNAP00000015806.2"/>
    <property type="gene ID" value="ENSPNAG00000021878.2"/>
</dbReference>
<reference evidence="4 5" key="1">
    <citation type="submission" date="2020-10" db="EMBL/GenBank/DDBJ databases">
        <title>Pygocentrus nattereri (red-bellied piranha) genome, fPygNat1, primary haplotype.</title>
        <authorList>
            <person name="Myers G."/>
            <person name="Meyer A."/>
            <person name="Karagic N."/>
            <person name="Pippel M."/>
            <person name="Winkler S."/>
            <person name="Tracey A."/>
            <person name="Wood J."/>
            <person name="Formenti G."/>
            <person name="Howe K."/>
            <person name="Fedrigo O."/>
            <person name="Jarvis E.D."/>
        </authorList>
    </citation>
    <scope>NUCLEOTIDE SEQUENCE [LARGE SCALE GENOMIC DNA]</scope>
</reference>
<dbReference type="InterPro" id="IPR051364">
    <property type="entry name" value="Cytokinesis/Rho-signaling"/>
</dbReference>
<dbReference type="InterPro" id="IPR011072">
    <property type="entry name" value="HR1_rho-bd"/>
</dbReference>
<dbReference type="InterPro" id="IPR036274">
    <property type="entry name" value="HR1_rpt_sf"/>
</dbReference>
<sequence length="532" mass="60042">MFCRNQTSRATVARGSAVEMEVRRGHFRLSVFEDSAQDSEVQKQIDMEVRVREGACRLLAACSQREQALEASKSLLTCNSRILALMSQLQRMKEAQALQRTGRRSSAGGSLEERKPCTGKVAISDIRIPLMWKDSEYFKNKGELHRWAVFCLLTVGREIYDTDLVMVDRTHTDICFEETLIFADVSSGFELRLELYSCYVDEEFSLAQAPRRLARLSGSLGRSSGKRLRAALESATACGLNGSTDREGPKYHLLAHTCLTLSHVQNSFRTHDLTISGTEDSSFWLPLYGSVCCRLVAQPNCMTLPVMSGKLKVQQPEDCPESWSEVYGVLKGTGLICYHRQEDVETSEEPAFTIPINKETRIRATEKDPVLNTQSILITNQWAHGESTHMLVTHTHQDTHSWMEAFWQHFYDMSQWKQCCDKLMKIEVPSPRKPMSLPLKQSSLYHDNGKRNQCILDYLCAVNREKKTLPSRHHPCSIAQLPNMRCSEGRHCGTGGGAADRISRQCSEIGPHLPTSSCSCHWASRDGCMSQY</sequence>
<dbReference type="SUPFAM" id="SSF50729">
    <property type="entry name" value="PH domain-like"/>
    <property type="match status" value="1"/>
</dbReference>
<dbReference type="InterPro" id="IPR001849">
    <property type="entry name" value="PH_domain"/>
</dbReference>
<dbReference type="SMART" id="SM00742">
    <property type="entry name" value="Hr1"/>
    <property type="match status" value="1"/>
</dbReference>
<evidence type="ECO:0008006" key="6">
    <source>
        <dbReference type="Google" id="ProtNLM"/>
    </source>
</evidence>
<organism evidence="4 5">
    <name type="scientific">Pygocentrus nattereri</name>
    <name type="common">Red-bellied piranha</name>
    <dbReference type="NCBI Taxonomy" id="42514"/>
    <lineage>
        <taxon>Eukaryota</taxon>
        <taxon>Metazoa</taxon>
        <taxon>Chordata</taxon>
        <taxon>Craniata</taxon>
        <taxon>Vertebrata</taxon>
        <taxon>Euteleostomi</taxon>
        <taxon>Actinopterygii</taxon>
        <taxon>Neopterygii</taxon>
        <taxon>Teleostei</taxon>
        <taxon>Ostariophysi</taxon>
        <taxon>Characiformes</taxon>
        <taxon>Characoidei</taxon>
        <taxon>Pygocentrus</taxon>
    </lineage>
</organism>
<evidence type="ECO:0000313" key="5">
    <source>
        <dbReference type="Proteomes" id="UP001501920"/>
    </source>
</evidence>
<reference evidence="4" key="2">
    <citation type="submission" date="2025-08" db="UniProtKB">
        <authorList>
            <consortium name="Ensembl"/>
        </authorList>
    </citation>
    <scope>IDENTIFICATION</scope>
</reference>
<accession>A0A3B4CYD5</accession>
<dbReference type="GO" id="GO:0000915">
    <property type="term" value="P:actomyosin contractile ring assembly"/>
    <property type="evidence" value="ECO:0007669"/>
    <property type="project" value="TreeGrafter"/>
</dbReference>
<evidence type="ECO:0000313" key="4">
    <source>
        <dbReference type="Ensembl" id="ENSPNAP00000015806.2"/>
    </source>
</evidence>
<evidence type="ECO:0000259" key="3">
    <source>
        <dbReference type="PROSITE" id="PS51860"/>
    </source>
</evidence>
<protein>
    <recommendedName>
        <fullName evidence="6">REM-1 domain-containing protein</fullName>
    </recommendedName>
</protein>
<dbReference type="GO" id="GO:0031106">
    <property type="term" value="P:septin ring organization"/>
    <property type="evidence" value="ECO:0007669"/>
    <property type="project" value="TreeGrafter"/>
</dbReference>
<proteinExistence type="predicted"/>
<dbReference type="OMA" id="MNSCFPH"/>
<dbReference type="InterPro" id="IPR012966">
    <property type="entry name" value="AHD"/>
</dbReference>
<dbReference type="GO" id="GO:0007165">
    <property type="term" value="P:signal transduction"/>
    <property type="evidence" value="ECO:0007669"/>
    <property type="project" value="InterPro"/>
</dbReference>
<dbReference type="Pfam" id="PF00169">
    <property type="entry name" value="PH"/>
    <property type="match status" value="1"/>
</dbReference>
<evidence type="ECO:0000259" key="2">
    <source>
        <dbReference type="PROSITE" id="PS50003"/>
    </source>
</evidence>
<dbReference type="Gene3D" id="1.10.287.160">
    <property type="entry name" value="HR1 repeat"/>
    <property type="match status" value="1"/>
</dbReference>
<dbReference type="SUPFAM" id="SSF46585">
    <property type="entry name" value="HR1 repeat"/>
    <property type="match status" value="1"/>
</dbReference>
<dbReference type="GeneTree" id="ENSGT00940000158491"/>
<dbReference type="STRING" id="42514.ENSPNAP00000015806"/>
<name>A0A3B4CYD5_PYGNA</name>
<dbReference type="Pfam" id="PF08174">
    <property type="entry name" value="Anillin"/>
    <property type="match status" value="1"/>
</dbReference>
<dbReference type="SMART" id="SM00233">
    <property type="entry name" value="PH"/>
    <property type="match status" value="1"/>
</dbReference>
<dbReference type="PANTHER" id="PTHR21538:SF19">
    <property type="entry name" value="RHOTEKIN"/>
    <property type="match status" value="1"/>
</dbReference>
<keyword evidence="5" id="KW-1185">Reference proteome</keyword>
<dbReference type="AlphaFoldDB" id="A0A3B4CYD5"/>
<feature type="domain" description="REM-1" evidence="3">
    <location>
        <begin position="17"/>
        <end position="98"/>
    </location>
</feature>
<reference evidence="4" key="3">
    <citation type="submission" date="2025-09" db="UniProtKB">
        <authorList>
            <consortium name="Ensembl"/>
        </authorList>
    </citation>
    <scope>IDENTIFICATION</scope>
</reference>
<dbReference type="GO" id="GO:0000281">
    <property type="term" value="P:mitotic cytokinesis"/>
    <property type="evidence" value="ECO:0007669"/>
    <property type="project" value="TreeGrafter"/>
</dbReference>
<dbReference type="Gene3D" id="2.30.29.30">
    <property type="entry name" value="Pleckstrin-homology domain (PH domain)/Phosphotyrosine-binding domain (PTB)"/>
    <property type="match status" value="1"/>
</dbReference>
<dbReference type="InterPro" id="IPR011993">
    <property type="entry name" value="PH-like_dom_sf"/>
</dbReference>
<dbReference type="GO" id="GO:0005826">
    <property type="term" value="C:actomyosin contractile ring"/>
    <property type="evidence" value="ECO:0007669"/>
    <property type="project" value="TreeGrafter"/>
</dbReference>
<evidence type="ECO:0000256" key="1">
    <source>
        <dbReference type="PROSITE-ProRule" id="PRU01207"/>
    </source>
</evidence>
<dbReference type="Proteomes" id="UP001501920">
    <property type="component" value="Chromosome 16"/>
</dbReference>